<dbReference type="InterPro" id="IPR015421">
    <property type="entry name" value="PyrdxlP-dep_Trfase_major"/>
</dbReference>
<dbReference type="Gene3D" id="3.90.1150.10">
    <property type="entry name" value="Aspartate Aminotransferase, domain 1"/>
    <property type="match status" value="1"/>
</dbReference>
<dbReference type="SUPFAM" id="SSF53383">
    <property type="entry name" value="PLP-dependent transferases"/>
    <property type="match status" value="1"/>
</dbReference>
<protein>
    <submittedName>
        <fullName evidence="3">UDP-4-amino-4, 6-dideoxy-N-acetyl-beta-L-altrosamine transaminase</fullName>
        <ecNumber evidence="3">2.6.1.92</ecNumber>
    </submittedName>
</protein>
<dbReference type="InterPro" id="IPR015422">
    <property type="entry name" value="PyrdxlP-dep_Trfase_small"/>
</dbReference>
<gene>
    <name evidence="3" type="primary">pseC</name>
    <name evidence="3" type="ORF">PQU92_05430</name>
</gene>
<evidence type="ECO:0000256" key="1">
    <source>
        <dbReference type="ARBA" id="ARBA00037999"/>
    </source>
</evidence>
<dbReference type="PIRSF" id="PIRSF000390">
    <property type="entry name" value="PLP_StrS"/>
    <property type="match status" value="1"/>
</dbReference>
<comment type="caution">
    <text evidence="3">The sequence shown here is derived from an EMBL/GenBank/DDBJ whole genome shotgun (WGS) entry which is preliminary data.</text>
</comment>
<keyword evidence="4" id="KW-1185">Reference proteome</keyword>
<dbReference type="EMBL" id="JAQQKX010000003">
    <property type="protein sequence ID" value="MDC7682707.1"/>
    <property type="molecule type" value="Genomic_DNA"/>
</dbReference>
<dbReference type="CDD" id="cd00616">
    <property type="entry name" value="AHBA_syn"/>
    <property type="match status" value="1"/>
</dbReference>
<evidence type="ECO:0000313" key="4">
    <source>
        <dbReference type="Proteomes" id="UP001214854"/>
    </source>
</evidence>
<accession>A0ABT5HRL7</accession>
<dbReference type="GO" id="GO:0008483">
    <property type="term" value="F:transaminase activity"/>
    <property type="evidence" value="ECO:0007669"/>
    <property type="project" value="UniProtKB-KW"/>
</dbReference>
<evidence type="ECO:0000256" key="2">
    <source>
        <dbReference type="RuleBase" id="RU004508"/>
    </source>
</evidence>
<dbReference type="Proteomes" id="UP001214854">
    <property type="component" value="Unassembled WGS sequence"/>
</dbReference>
<name>A0ABT5HRL7_9CAUL</name>
<proteinExistence type="inferred from homology"/>
<dbReference type="InterPro" id="IPR020026">
    <property type="entry name" value="PseC"/>
</dbReference>
<dbReference type="InterPro" id="IPR000653">
    <property type="entry name" value="DegT/StrS_aminotransferase"/>
</dbReference>
<keyword evidence="3" id="KW-0032">Aminotransferase</keyword>
<reference evidence="3 4" key="1">
    <citation type="submission" date="2023-01" db="EMBL/GenBank/DDBJ databases">
        <title>Novel species of the genus Asticcacaulis isolated from rivers.</title>
        <authorList>
            <person name="Lu H."/>
        </authorList>
    </citation>
    <scope>NUCLEOTIDE SEQUENCE [LARGE SCALE GENOMIC DNA]</scope>
    <source>
        <strain evidence="3 4">BYS171W</strain>
    </source>
</reference>
<dbReference type="Gene3D" id="3.40.640.10">
    <property type="entry name" value="Type I PLP-dependent aspartate aminotransferase-like (Major domain)"/>
    <property type="match status" value="1"/>
</dbReference>
<organism evidence="3 4">
    <name type="scientific">Asticcacaulis aquaticus</name>
    <dbReference type="NCBI Taxonomy" id="2984212"/>
    <lineage>
        <taxon>Bacteria</taxon>
        <taxon>Pseudomonadati</taxon>
        <taxon>Pseudomonadota</taxon>
        <taxon>Alphaproteobacteria</taxon>
        <taxon>Caulobacterales</taxon>
        <taxon>Caulobacteraceae</taxon>
        <taxon>Asticcacaulis</taxon>
    </lineage>
</organism>
<dbReference type="PANTHER" id="PTHR30244">
    <property type="entry name" value="TRANSAMINASE"/>
    <property type="match status" value="1"/>
</dbReference>
<dbReference type="InterPro" id="IPR015424">
    <property type="entry name" value="PyrdxlP-dep_Trfase"/>
</dbReference>
<keyword evidence="2" id="KW-0663">Pyridoxal phosphate</keyword>
<evidence type="ECO:0000313" key="3">
    <source>
        <dbReference type="EMBL" id="MDC7682707.1"/>
    </source>
</evidence>
<sequence length="395" mass="42296">MSGFLPYGRQSIDDSDIAAVVEALHSDYLTTGPMVERFERELAATVGANEAVVVSNGTAALHLAVLTQNLGPEDAVIVPSITFAASANCVAYCGAQVVFADVDPLTGLITDEGFDAAVRLIDSLGHRFAGVIPVHYAGRPVDLGHISAVCRARVAFLIEDACHALGTQGGQGPVGSCAASDMAVFSFHPVKTLTTGEGGAITTNDADLARQLRLLRSHGIERDPARFDGLGYGDSDDAGPWVYEMQALGFNYRLPDLNCALGVAQLKRLPWFIERRKALVTAYENLLKTNLSVSWPSADSGTDPVFHLMAVAIDFAAAGKSRAQVMAELKSRGIGTQVHYIPVHRQPYWQTRQLAARDLPGADAFYRSTLSLPLYPDMTDADPARVVEALKEVLS</sequence>
<dbReference type="PANTHER" id="PTHR30244:SF34">
    <property type="entry name" value="DTDP-4-AMINO-4,6-DIDEOXYGALACTOSE TRANSAMINASE"/>
    <property type="match status" value="1"/>
</dbReference>
<dbReference type="RefSeq" id="WP_272747190.1">
    <property type="nucleotide sequence ID" value="NZ_JAQQKX010000003.1"/>
</dbReference>
<dbReference type="EC" id="2.6.1.92" evidence="3"/>
<keyword evidence="3" id="KW-0808">Transferase</keyword>
<comment type="similarity">
    <text evidence="1 2">Belongs to the DegT/DnrJ/EryC1 family.</text>
</comment>
<dbReference type="NCBIfam" id="TIGR03588">
    <property type="entry name" value="PseC"/>
    <property type="match status" value="1"/>
</dbReference>
<dbReference type="Pfam" id="PF01041">
    <property type="entry name" value="DegT_DnrJ_EryC1"/>
    <property type="match status" value="1"/>
</dbReference>